<sequence length="91" mass="9841">MTALTLTSYAALLEALSVVRTARERVAELGFEASTVDVHGVPRALFDRLPGVEERGQYGSYEPFWSKSIGGVNVYCDEPPVPVIAGEKVLS</sequence>
<name>A0A6J4VDR3_9DEIN</name>
<gene>
    <name evidence="1" type="ORF">AVDCRST_MAG86-2213</name>
</gene>
<protein>
    <submittedName>
        <fullName evidence="1">Uncharacterized protein</fullName>
    </submittedName>
</protein>
<accession>A0A6J4VDR3</accession>
<reference evidence="1" key="1">
    <citation type="submission" date="2020-02" db="EMBL/GenBank/DDBJ databases">
        <authorList>
            <person name="Meier V. D."/>
        </authorList>
    </citation>
    <scope>NUCLEOTIDE SEQUENCE</scope>
    <source>
        <strain evidence="1">AVDCRST_MAG86</strain>
    </source>
</reference>
<organism evidence="1">
    <name type="scientific">uncultured Truepera sp</name>
    <dbReference type="NCBI Taxonomy" id="543023"/>
    <lineage>
        <taxon>Bacteria</taxon>
        <taxon>Thermotogati</taxon>
        <taxon>Deinococcota</taxon>
        <taxon>Deinococci</taxon>
        <taxon>Trueperales</taxon>
        <taxon>Trueperaceae</taxon>
        <taxon>Truepera</taxon>
        <taxon>environmental samples</taxon>
    </lineage>
</organism>
<dbReference type="EMBL" id="CADCWP010000185">
    <property type="protein sequence ID" value="CAA9576212.1"/>
    <property type="molecule type" value="Genomic_DNA"/>
</dbReference>
<evidence type="ECO:0000313" key="1">
    <source>
        <dbReference type="EMBL" id="CAA9576212.1"/>
    </source>
</evidence>
<dbReference type="AlphaFoldDB" id="A0A6J4VDR3"/>
<proteinExistence type="predicted"/>